<evidence type="ECO:0000256" key="12">
    <source>
        <dbReference type="RuleBase" id="RU003357"/>
    </source>
</evidence>
<keyword evidence="3 11" id="KW-0813">Transport</keyword>
<dbReference type="PANTHER" id="PTHR30069">
    <property type="entry name" value="TONB-DEPENDENT OUTER MEMBRANE RECEPTOR"/>
    <property type="match status" value="1"/>
</dbReference>
<evidence type="ECO:0000256" key="11">
    <source>
        <dbReference type="PROSITE-ProRule" id="PRU01360"/>
    </source>
</evidence>
<evidence type="ECO:0000259" key="13">
    <source>
        <dbReference type="Pfam" id="PF00593"/>
    </source>
</evidence>
<dbReference type="CDD" id="cd01347">
    <property type="entry name" value="ligand_gated_channel"/>
    <property type="match status" value="1"/>
</dbReference>
<evidence type="ECO:0000256" key="4">
    <source>
        <dbReference type="ARBA" id="ARBA00022452"/>
    </source>
</evidence>
<dbReference type="Gene3D" id="2.170.130.10">
    <property type="entry name" value="TonB-dependent receptor, plug domain"/>
    <property type="match status" value="1"/>
</dbReference>
<protein>
    <submittedName>
        <fullName evidence="15">Ferrienterochelin/colicin outer membrane receptor</fullName>
    </submittedName>
</protein>
<evidence type="ECO:0000256" key="1">
    <source>
        <dbReference type="ARBA" id="ARBA00004571"/>
    </source>
</evidence>
<keyword evidence="10 11" id="KW-0998">Cell outer membrane</keyword>
<evidence type="ECO:0000313" key="16">
    <source>
        <dbReference type="Proteomes" id="UP000000466"/>
    </source>
</evidence>
<dbReference type="Gene3D" id="2.40.170.20">
    <property type="entry name" value="TonB-dependent receptor, beta-barrel domain"/>
    <property type="match status" value="1"/>
</dbReference>
<evidence type="ECO:0000256" key="5">
    <source>
        <dbReference type="ARBA" id="ARBA00022692"/>
    </source>
</evidence>
<dbReference type="RefSeq" id="WP_016389387.1">
    <property type="nucleotide sequence ID" value="NC_018868.3"/>
</dbReference>
<dbReference type="EMBL" id="CP003746">
    <property type="protein sequence ID" value="AFU99613.2"/>
    <property type="molecule type" value="Genomic_DNA"/>
</dbReference>
<dbReference type="Pfam" id="PF00593">
    <property type="entry name" value="TonB_dep_Rec_b-barrel"/>
    <property type="match status" value="1"/>
</dbReference>
<dbReference type="InterPro" id="IPR039426">
    <property type="entry name" value="TonB-dep_rcpt-like"/>
</dbReference>
<feature type="domain" description="TonB-dependent receptor plug" evidence="14">
    <location>
        <begin position="54"/>
        <end position="163"/>
    </location>
</feature>
<dbReference type="InterPro" id="IPR012910">
    <property type="entry name" value="Plug_dom"/>
</dbReference>
<reference evidence="15 16" key="1">
    <citation type="journal article" date="2013" name="Genome Announc.">
        <title>Complete genome sequence of Simiduia agarivorans SA1(T), a marine bacterium able to degrade a variety of polysaccharides.</title>
        <authorList>
            <person name="Lin S.Y."/>
            <person name="Shieh W.Y."/>
            <person name="Chen J.S."/>
            <person name="Tang S.L."/>
        </authorList>
    </citation>
    <scope>NUCLEOTIDE SEQUENCE [LARGE SCALE GENOMIC DNA]</scope>
    <source>
        <strain evidence="16">DSM 21679 / JCM 13881 / BCRC 17597 / SA1</strain>
    </source>
</reference>
<feature type="domain" description="TonB-dependent receptor-like beta-barrel" evidence="13">
    <location>
        <begin position="290"/>
        <end position="640"/>
    </location>
</feature>
<evidence type="ECO:0000256" key="7">
    <source>
        <dbReference type="ARBA" id="ARBA00023077"/>
    </source>
</evidence>
<keyword evidence="5 11" id="KW-0812">Transmembrane</keyword>
<gene>
    <name evidence="15" type="ordered locus">M5M_12265</name>
</gene>
<organism evidence="15 16">
    <name type="scientific">Simiduia agarivorans (strain DSM 21679 / JCM 13881 / BCRC 17597 / SA1)</name>
    <dbReference type="NCBI Taxonomy" id="1117647"/>
    <lineage>
        <taxon>Bacteria</taxon>
        <taxon>Pseudomonadati</taxon>
        <taxon>Pseudomonadota</taxon>
        <taxon>Gammaproteobacteria</taxon>
        <taxon>Cellvibrionales</taxon>
        <taxon>Cellvibrionaceae</taxon>
        <taxon>Simiduia</taxon>
    </lineage>
</organism>
<proteinExistence type="inferred from homology"/>
<dbReference type="GO" id="GO:0015344">
    <property type="term" value="F:siderophore uptake transmembrane transporter activity"/>
    <property type="evidence" value="ECO:0007669"/>
    <property type="project" value="TreeGrafter"/>
</dbReference>
<dbReference type="Pfam" id="PF07715">
    <property type="entry name" value="Plug"/>
    <property type="match status" value="1"/>
</dbReference>
<dbReference type="SUPFAM" id="SSF56935">
    <property type="entry name" value="Porins"/>
    <property type="match status" value="1"/>
</dbReference>
<accession>K4KNB8</accession>
<comment type="subcellular location">
    <subcellularLocation>
        <location evidence="1 11">Cell outer membrane</location>
        <topology evidence="1 11">Multi-pass membrane protein</topology>
    </subcellularLocation>
</comment>
<dbReference type="GO" id="GO:0044718">
    <property type="term" value="P:siderophore transmembrane transport"/>
    <property type="evidence" value="ECO:0007669"/>
    <property type="project" value="TreeGrafter"/>
</dbReference>
<sequence>MRRMIAWCLVGAGVVPCADAMPEMGADDLIDIPLEELMQMDAVVTSASKREEVLQDTPSAIFVITREDIRRSGVSNIPDALRMVPGVQVSRITATEWAVSARGLGGRFSRYLLVLIDGRSQYTSLFSGVNWDELNVSLENIERIEVIRGPGGTLWGANAVNGVLNIITRKGSGEPGLQLRAQLGEGEEKGSAFVGGQGRLGDDVDYRLSGHIQTLQGLDSSRAQIDDQDWQNLRLDATVSMPLGRSELDIRAGAVGVESEVPWSVQTLSPPGAIAVVSDDSKRGYYLAVYGKLPTDAGQWDWRLSTDDMVRRSSLYRWDTNNIDAELRWSGGWGNSHQLTAGIYARYTSSYFASTDDGLDVRLNPAEQNGSTTSIFFQDSWQLNPDFLMSLGLRYDSNSLTDSSLQPSLRTLWQVRDNQRLWAAVSRAVSTPNRVLNSESELDILTLPPSPPTNLPSRISLVSDGNQVADVELTAWELGYRWSASDAFDLDITVYRHDYDNILGAGEVGDPELRLKDGTPYLHLPVVTTGTIEQRSDGIEWSLQYRPASSVFFQYSGSYIHMDIPVSDSIIGDDLAYAAGVPTWQHSVRGLWNPADKWQLDAWLRYVDGSNRFDAYTVLDARVEYRLNRRTSLSVIARNLGQPVTIEATREIFNTGDYGVAPAVSVKLEWQLK</sequence>
<evidence type="ECO:0000256" key="9">
    <source>
        <dbReference type="ARBA" id="ARBA00023170"/>
    </source>
</evidence>
<dbReference type="PROSITE" id="PS52016">
    <property type="entry name" value="TONB_DEPENDENT_REC_3"/>
    <property type="match status" value="1"/>
</dbReference>
<dbReference type="AlphaFoldDB" id="K4KNB8"/>
<keyword evidence="9 15" id="KW-0675">Receptor</keyword>
<evidence type="ECO:0000256" key="8">
    <source>
        <dbReference type="ARBA" id="ARBA00023136"/>
    </source>
</evidence>
<evidence type="ECO:0000259" key="14">
    <source>
        <dbReference type="Pfam" id="PF07715"/>
    </source>
</evidence>
<dbReference type="InterPro" id="IPR037066">
    <property type="entry name" value="Plug_dom_sf"/>
</dbReference>
<dbReference type="PANTHER" id="PTHR30069:SF29">
    <property type="entry name" value="HEMOGLOBIN AND HEMOGLOBIN-HAPTOGLOBIN-BINDING PROTEIN 1-RELATED"/>
    <property type="match status" value="1"/>
</dbReference>
<dbReference type="GO" id="GO:0009279">
    <property type="term" value="C:cell outer membrane"/>
    <property type="evidence" value="ECO:0007669"/>
    <property type="project" value="UniProtKB-SubCell"/>
</dbReference>
<evidence type="ECO:0000256" key="3">
    <source>
        <dbReference type="ARBA" id="ARBA00022448"/>
    </source>
</evidence>
<evidence type="ECO:0000256" key="10">
    <source>
        <dbReference type="ARBA" id="ARBA00023237"/>
    </source>
</evidence>
<comment type="similarity">
    <text evidence="2">Belongs to the TonB-dependent receptor family. Hemoglobin/haptoglobin binding protein subfamily.</text>
</comment>
<keyword evidence="7 12" id="KW-0798">TonB box</keyword>
<name>K4KNB8_SIMAS</name>
<evidence type="ECO:0000313" key="15">
    <source>
        <dbReference type="EMBL" id="AFU99613.2"/>
    </source>
</evidence>
<keyword evidence="8 11" id="KW-0472">Membrane</keyword>
<dbReference type="InterPro" id="IPR036942">
    <property type="entry name" value="Beta-barrel_TonB_sf"/>
</dbReference>
<dbReference type="eggNOG" id="COG4771">
    <property type="taxonomic scope" value="Bacteria"/>
</dbReference>
<keyword evidence="6" id="KW-0732">Signal</keyword>
<dbReference type="InterPro" id="IPR000531">
    <property type="entry name" value="Beta-barrel_TonB"/>
</dbReference>
<evidence type="ECO:0000256" key="2">
    <source>
        <dbReference type="ARBA" id="ARBA00008143"/>
    </source>
</evidence>
<evidence type="ECO:0000256" key="6">
    <source>
        <dbReference type="ARBA" id="ARBA00022729"/>
    </source>
</evidence>
<dbReference type="HOGENOM" id="CLU_008287_16_0_6"/>
<dbReference type="KEGG" id="saga:M5M_12265"/>
<dbReference type="STRING" id="1117647.M5M_12265"/>
<dbReference type="Proteomes" id="UP000000466">
    <property type="component" value="Chromosome"/>
</dbReference>
<keyword evidence="16" id="KW-1185">Reference proteome</keyword>
<keyword evidence="4 11" id="KW-1134">Transmembrane beta strand</keyword>
<dbReference type="OrthoDB" id="9758929at2"/>